<dbReference type="NCBIfam" id="TIGR00369">
    <property type="entry name" value="unchar_dom_1"/>
    <property type="match status" value="1"/>
</dbReference>
<dbReference type="InterPro" id="IPR006683">
    <property type="entry name" value="Thioestr_dom"/>
</dbReference>
<dbReference type="GO" id="GO:0016787">
    <property type="term" value="F:hydrolase activity"/>
    <property type="evidence" value="ECO:0007669"/>
    <property type="project" value="UniProtKB-KW"/>
</dbReference>
<accession>A0AAJ4UWU6</accession>
<dbReference type="InterPro" id="IPR003736">
    <property type="entry name" value="PAAI_dom"/>
</dbReference>
<reference evidence="3 4" key="1">
    <citation type="submission" date="2018-11" db="EMBL/GenBank/DDBJ databases">
        <title>Genome sequences of Natronomonas sp. CBA1133.</title>
        <authorList>
            <person name="Roh S.W."/>
            <person name="Cha I.-T."/>
        </authorList>
    </citation>
    <scope>NUCLEOTIDE SEQUENCE [LARGE SCALE GENOMIC DNA]</scope>
    <source>
        <strain evidence="3 4">CBA1133</strain>
    </source>
</reference>
<dbReference type="AlphaFoldDB" id="A0AAJ4UWU6"/>
<dbReference type="Gene3D" id="3.10.129.10">
    <property type="entry name" value="Hotdog Thioesterase"/>
    <property type="match status" value="1"/>
</dbReference>
<feature type="domain" description="Thioesterase" evidence="2">
    <location>
        <begin position="37"/>
        <end position="111"/>
    </location>
</feature>
<keyword evidence="1" id="KW-0378">Hydrolase</keyword>
<evidence type="ECO:0000313" key="3">
    <source>
        <dbReference type="EMBL" id="RNJ27487.1"/>
    </source>
</evidence>
<keyword evidence="4" id="KW-1185">Reference proteome</keyword>
<name>A0AAJ4UWU6_9EURY</name>
<evidence type="ECO:0000313" key="4">
    <source>
        <dbReference type="Proteomes" id="UP000270581"/>
    </source>
</evidence>
<sequence length="132" mass="14400">MYLSSPTSEDYDADIDITEGEATVTVPVQEKQFHAAGGVHGSVYFKVLDDAAFFAVNSLIEDVFVLTTNFNVHLTRPVSEGEIRAEGRVVNENPRQLIGEAVAYDDDGNQIARGSGTFAKSNSELRPEIGYE</sequence>
<dbReference type="SUPFAM" id="SSF54637">
    <property type="entry name" value="Thioesterase/thiol ester dehydrase-isomerase"/>
    <property type="match status" value="1"/>
</dbReference>
<evidence type="ECO:0000256" key="1">
    <source>
        <dbReference type="ARBA" id="ARBA00022801"/>
    </source>
</evidence>
<proteinExistence type="predicted"/>
<protein>
    <submittedName>
        <fullName evidence="3">PaaI family thioesterase</fullName>
    </submittedName>
</protein>
<dbReference type="CDD" id="cd03443">
    <property type="entry name" value="PaaI_thioesterase"/>
    <property type="match status" value="1"/>
</dbReference>
<comment type="caution">
    <text evidence="3">The sequence shown here is derived from an EMBL/GenBank/DDBJ whole genome shotgun (WGS) entry which is preliminary data.</text>
</comment>
<dbReference type="Pfam" id="PF03061">
    <property type="entry name" value="4HBT"/>
    <property type="match status" value="1"/>
</dbReference>
<evidence type="ECO:0000259" key="2">
    <source>
        <dbReference type="Pfam" id="PF03061"/>
    </source>
</evidence>
<dbReference type="Proteomes" id="UP000270581">
    <property type="component" value="Unassembled WGS sequence"/>
</dbReference>
<organism evidence="3 4">
    <name type="scientific">Halosegnis longus</name>
    <dbReference type="NCBI Taxonomy" id="2216012"/>
    <lineage>
        <taxon>Archaea</taxon>
        <taxon>Methanobacteriati</taxon>
        <taxon>Methanobacteriota</taxon>
        <taxon>Stenosarchaea group</taxon>
        <taxon>Halobacteria</taxon>
        <taxon>Halobacteriales</taxon>
        <taxon>Natronomonadaceae</taxon>
        <taxon>Halosegnis</taxon>
    </lineage>
</organism>
<gene>
    <name evidence="3" type="ORF">Nmn1133_03890</name>
</gene>
<dbReference type="EMBL" id="RJJC01000001">
    <property type="protein sequence ID" value="RNJ27487.1"/>
    <property type="molecule type" value="Genomic_DNA"/>
</dbReference>
<dbReference type="InterPro" id="IPR029069">
    <property type="entry name" value="HotDog_dom_sf"/>
</dbReference>